<name>A0ABU7UWG1_9CLOT</name>
<accession>A0ABU7UWG1</accession>
<dbReference type="EC" id="2.7.1.71" evidence="8"/>
<evidence type="ECO:0000256" key="6">
    <source>
        <dbReference type="ARBA" id="ARBA00022840"/>
    </source>
</evidence>
<comment type="cofactor">
    <cofactor evidence="8">
        <name>Mg(2+)</name>
        <dbReference type="ChEBI" id="CHEBI:18420"/>
    </cofactor>
    <text evidence="8">Binds 1 Mg(2+) ion per subunit.</text>
</comment>
<comment type="subcellular location">
    <subcellularLocation>
        <location evidence="8">Cytoplasm</location>
    </subcellularLocation>
</comment>
<feature type="binding site" evidence="8">
    <location>
        <begin position="11"/>
        <end position="16"/>
    </location>
    <ligand>
        <name>ATP</name>
        <dbReference type="ChEBI" id="CHEBI:30616"/>
    </ligand>
</feature>
<dbReference type="PROSITE" id="PS01128">
    <property type="entry name" value="SHIKIMATE_KINASE"/>
    <property type="match status" value="1"/>
</dbReference>
<evidence type="ECO:0000313" key="10">
    <source>
        <dbReference type="Proteomes" id="UP001498469"/>
    </source>
</evidence>
<keyword evidence="2 8" id="KW-0028">Amino-acid biosynthesis</keyword>
<keyword evidence="8" id="KW-0963">Cytoplasm</keyword>
<organism evidence="9 10">
    <name type="scientific">Clostridium frigoriphilum</name>
    <dbReference type="NCBI Taxonomy" id="443253"/>
    <lineage>
        <taxon>Bacteria</taxon>
        <taxon>Bacillati</taxon>
        <taxon>Bacillota</taxon>
        <taxon>Clostridia</taxon>
        <taxon>Eubacteriales</taxon>
        <taxon>Clostridiaceae</taxon>
        <taxon>Clostridium</taxon>
    </lineage>
</organism>
<evidence type="ECO:0000313" key="9">
    <source>
        <dbReference type="EMBL" id="MEF2115164.1"/>
    </source>
</evidence>
<dbReference type="HAMAP" id="MF_00109">
    <property type="entry name" value="Shikimate_kinase"/>
    <property type="match status" value="1"/>
</dbReference>
<evidence type="ECO:0000256" key="5">
    <source>
        <dbReference type="ARBA" id="ARBA00022777"/>
    </source>
</evidence>
<evidence type="ECO:0000256" key="1">
    <source>
        <dbReference type="ARBA" id="ARBA00006997"/>
    </source>
</evidence>
<keyword evidence="5 8" id="KW-0418">Kinase</keyword>
<comment type="similarity">
    <text evidence="1 8">Belongs to the shikimate kinase family.</text>
</comment>
<dbReference type="InterPro" id="IPR031322">
    <property type="entry name" value="Shikimate/glucono_kinase"/>
</dbReference>
<evidence type="ECO:0000256" key="4">
    <source>
        <dbReference type="ARBA" id="ARBA00022741"/>
    </source>
</evidence>
<proteinExistence type="inferred from homology"/>
<evidence type="ECO:0000256" key="8">
    <source>
        <dbReference type="HAMAP-Rule" id="MF_00109"/>
    </source>
</evidence>
<feature type="binding site" evidence="8">
    <location>
        <position position="56"/>
    </location>
    <ligand>
        <name>substrate</name>
    </ligand>
</feature>
<keyword evidence="10" id="KW-1185">Reference proteome</keyword>
<dbReference type="InterPro" id="IPR023000">
    <property type="entry name" value="Shikimate_kinase_CS"/>
</dbReference>
<dbReference type="PANTHER" id="PTHR21087:SF16">
    <property type="entry name" value="SHIKIMATE KINASE 1, CHLOROPLASTIC"/>
    <property type="match status" value="1"/>
</dbReference>
<keyword evidence="3 8" id="KW-0808">Transferase</keyword>
<keyword evidence="8" id="KW-0460">Magnesium</keyword>
<evidence type="ECO:0000256" key="3">
    <source>
        <dbReference type="ARBA" id="ARBA00022679"/>
    </source>
</evidence>
<comment type="catalytic activity">
    <reaction evidence="8">
        <text>shikimate + ATP = 3-phosphoshikimate + ADP + H(+)</text>
        <dbReference type="Rhea" id="RHEA:13121"/>
        <dbReference type="ChEBI" id="CHEBI:15378"/>
        <dbReference type="ChEBI" id="CHEBI:30616"/>
        <dbReference type="ChEBI" id="CHEBI:36208"/>
        <dbReference type="ChEBI" id="CHEBI:145989"/>
        <dbReference type="ChEBI" id="CHEBI:456216"/>
        <dbReference type="EC" id="2.7.1.71"/>
    </reaction>
</comment>
<keyword evidence="8" id="KW-0479">Metal-binding</keyword>
<dbReference type="RefSeq" id="WP_216255349.1">
    <property type="nucleotide sequence ID" value="NZ_JAZHFS010000041.1"/>
</dbReference>
<protein>
    <recommendedName>
        <fullName evidence="8">Shikimate kinase</fullName>
        <shortName evidence="8">SK</shortName>
        <ecNumber evidence="8">2.7.1.71</ecNumber>
    </recommendedName>
</protein>
<feature type="binding site" evidence="8">
    <location>
        <position position="15"/>
    </location>
    <ligand>
        <name>Mg(2+)</name>
        <dbReference type="ChEBI" id="CHEBI:18420"/>
    </ligand>
</feature>
<evidence type="ECO:0000256" key="2">
    <source>
        <dbReference type="ARBA" id="ARBA00022605"/>
    </source>
</evidence>
<comment type="pathway">
    <text evidence="8">Metabolic intermediate biosynthesis; chorismate biosynthesis; chorismate from D-erythrose 4-phosphate and phosphoenolpyruvate: step 5/7.</text>
</comment>
<feature type="binding site" evidence="8">
    <location>
        <position position="78"/>
    </location>
    <ligand>
        <name>substrate</name>
    </ligand>
</feature>
<comment type="caution">
    <text evidence="9">The sequence shown here is derived from an EMBL/GenBank/DDBJ whole genome shotgun (WGS) entry which is preliminary data.</text>
</comment>
<keyword evidence="4 8" id="KW-0547">Nucleotide-binding</keyword>
<dbReference type="Proteomes" id="UP001498469">
    <property type="component" value="Unassembled WGS sequence"/>
</dbReference>
<keyword evidence="7 8" id="KW-0057">Aromatic amino acid biosynthesis</keyword>
<sequence>MKNIVLIGMPGCGKSEIGEILAKRIEMDFIDVDFFIESSTSSSITEIFKNGEDIFRDIESIAVRDLSKKKHVVISTGGGVIKRYENILNLKKNGIIIYINRPIENIVSDINIEGRPLLAKDPGRISKLFDERGPLYKKYCDYEVMNISEINDVVNSIIQIYTKLQAK</sequence>
<keyword evidence="6 8" id="KW-0067">ATP-binding</keyword>
<dbReference type="EMBL" id="JAZHFS010000041">
    <property type="protein sequence ID" value="MEF2115164.1"/>
    <property type="molecule type" value="Genomic_DNA"/>
</dbReference>
<dbReference type="CDD" id="cd00464">
    <property type="entry name" value="SK"/>
    <property type="match status" value="1"/>
</dbReference>
<comment type="caution">
    <text evidence="8">Lacks conserved residue(s) required for the propagation of feature annotation.</text>
</comment>
<feature type="binding site" evidence="8">
    <location>
        <position position="115"/>
    </location>
    <ligand>
        <name>ATP</name>
        <dbReference type="ChEBI" id="CHEBI:30616"/>
    </ligand>
</feature>
<evidence type="ECO:0000256" key="7">
    <source>
        <dbReference type="ARBA" id="ARBA00023141"/>
    </source>
</evidence>
<feature type="binding site" evidence="8">
    <location>
        <position position="132"/>
    </location>
    <ligand>
        <name>substrate</name>
    </ligand>
</feature>
<dbReference type="PANTHER" id="PTHR21087">
    <property type="entry name" value="SHIKIMATE KINASE"/>
    <property type="match status" value="1"/>
</dbReference>
<dbReference type="GO" id="GO:0004765">
    <property type="term" value="F:shikimate kinase activity"/>
    <property type="evidence" value="ECO:0007669"/>
    <property type="project" value="UniProtKB-EC"/>
</dbReference>
<feature type="binding site" evidence="8">
    <location>
        <position position="33"/>
    </location>
    <ligand>
        <name>substrate</name>
    </ligand>
</feature>
<dbReference type="Pfam" id="PF01202">
    <property type="entry name" value="SKI"/>
    <property type="match status" value="1"/>
</dbReference>
<reference evidence="9 10" key="1">
    <citation type="submission" date="2023-11" db="EMBL/GenBank/DDBJ databases">
        <title>Draft genome sequence of a psychrophilic Clostridium strain from permafrost water brine.</title>
        <authorList>
            <person name="Shcherbakova V.A."/>
            <person name="Trubitsyn V.E."/>
            <person name="Zakharyuk A.G."/>
        </authorList>
    </citation>
    <scope>NUCLEOTIDE SEQUENCE [LARGE SCALE GENOMIC DNA]</scope>
    <source>
        <strain evidence="9 10">14F</strain>
    </source>
</reference>
<dbReference type="InterPro" id="IPR000623">
    <property type="entry name" value="Shikimate_kinase/TSH1"/>
</dbReference>
<gene>
    <name evidence="8" type="primary">aroK</name>
    <name evidence="9" type="ORF">SJI18_23070</name>
</gene>
<comment type="function">
    <text evidence="8">Catalyzes the specific phosphorylation of the 3-hydroxyl group of shikimic acid using ATP as a cosubstrate.</text>
</comment>
<comment type="subunit">
    <text evidence="8">Monomer.</text>
</comment>